<dbReference type="InterPro" id="IPR058240">
    <property type="entry name" value="rSAM_sf"/>
</dbReference>
<dbReference type="SFLD" id="SFLDS00029">
    <property type="entry name" value="Radical_SAM"/>
    <property type="match status" value="1"/>
</dbReference>
<evidence type="ECO:0000313" key="9">
    <source>
        <dbReference type="EMBL" id="MFJ4084898.1"/>
    </source>
</evidence>
<feature type="domain" description="Radical SAM core" evidence="8">
    <location>
        <begin position="43"/>
        <end position="250"/>
    </location>
</feature>
<dbReference type="InterPro" id="IPR050377">
    <property type="entry name" value="Radical_SAM_PqqE_MftC-like"/>
</dbReference>
<comment type="cofactor">
    <cofactor evidence="1">
        <name>[4Fe-4S] cluster</name>
        <dbReference type="ChEBI" id="CHEBI:49883"/>
    </cofactor>
</comment>
<evidence type="ECO:0000256" key="4">
    <source>
        <dbReference type="ARBA" id="ARBA00022723"/>
    </source>
</evidence>
<proteinExistence type="predicted"/>
<evidence type="ECO:0000256" key="2">
    <source>
        <dbReference type="ARBA" id="ARBA00022485"/>
    </source>
</evidence>
<evidence type="ECO:0000256" key="6">
    <source>
        <dbReference type="ARBA" id="ARBA00023004"/>
    </source>
</evidence>
<dbReference type="InterPro" id="IPR000385">
    <property type="entry name" value="MoaA_NifB_PqqE_Fe-S-bd_CS"/>
</dbReference>
<dbReference type="SUPFAM" id="SSF102114">
    <property type="entry name" value="Radical SAM enzymes"/>
    <property type="match status" value="1"/>
</dbReference>
<dbReference type="Gene3D" id="3.20.20.70">
    <property type="entry name" value="Aldolase class I"/>
    <property type="match status" value="1"/>
</dbReference>
<protein>
    <submittedName>
        <fullName evidence="9">Radical SAM/SPASM domain-containing protein</fullName>
    </submittedName>
</protein>
<keyword evidence="4" id="KW-0479">Metal-binding</keyword>
<gene>
    <name evidence="9" type="ORF">ACIP2Z_38895</name>
</gene>
<keyword evidence="7" id="KW-0411">Iron-sulfur</keyword>
<dbReference type="PANTHER" id="PTHR11228:SF7">
    <property type="entry name" value="PQQA PEPTIDE CYCLASE"/>
    <property type="match status" value="1"/>
</dbReference>
<reference evidence="9 10" key="1">
    <citation type="submission" date="2024-10" db="EMBL/GenBank/DDBJ databases">
        <title>The Natural Products Discovery Center: Release of the First 8490 Sequenced Strains for Exploring Actinobacteria Biosynthetic Diversity.</title>
        <authorList>
            <person name="Kalkreuter E."/>
            <person name="Kautsar S.A."/>
            <person name="Yang D."/>
            <person name="Bader C.D."/>
            <person name="Teijaro C.N."/>
            <person name="Fluegel L."/>
            <person name="Davis C.M."/>
            <person name="Simpson J.R."/>
            <person name="Lauterbach L."/>
            <person name="Steele A.D."/>
            <person name="Gui C."/>
            <person name="Meng S."/>
            <person name="Li G."/>
            <person name="Viehrig K."/>
            <person name="Ye F."/>
            <person name="Su P."/>
            <person name="Kiefer A.F."/>
            <person name="Nichols A."/>
            <person name="Cepeda A.J."/>
            <person name="Yan W."/>
            <person name="Fan B."/>
            <person name="Jiang Y."/>
            <person name="Adhikari A."/>
            <person name="Zheng C.-J."/>
            <person name="Schuster L."/>
            <person name="Cowan T.M."/>
            <person name="Smanski M.J."/>
            <person name="Chevrette M.G."/>
            <person name="De Carvalho L.P.S."/>
            <person name="Shen B."/>
        </authorList>
    </citation>
    <scope>NUCLEOTIDE SEQUENCE [LARGE SCALE GENOMIC DNA]</scope>
    <source>
        <strain evidence="9 10">NPDC089932</strain>
    </source>
</reference>
<dbReference type="CDD" id="cd01335">
    <property type="entry name" value="Radical_SAM"/>
    <property type="match status" value="1"/>
</dbReference>
<evidence type="ECO:0000256" key="5">
    <source>
        <dbReference type="ARBA" id="ARBA00023002"/>
    </source>
</evidence>
<accession>A0ABW8FS17</accession>
<sequence>MTDLGIPTIPQQQHRDIGGGVGYAFNGQHFTIDPDADLDQVAATLHHPLSVIVQVTKRCNMDCGFCSEILQMPDPSLEQLATMQRSLDGVNRVFLSGGEPLFRKDFGDIVDIFHDGGHIVAVPTNAVYAKLHAPRMVGKVAYANVGLEGPRAITTRMRGDYDDIMAGVRAFQEHGIPLAMSAVVYRSSLTALPFTAQIGDVIGATKVKLILPLRKGNALGLPEHEFITQDEALAAFSRLEEKAAELQWSPALRMTTWTPENEGHMIVVEPNGTARAWPVYDAKDLWEDLGNVLEEPITEIWKRYRFKRNHLSKYVGRSIHTTAQGALTGKK</sequence>
<dbReference type="PROSITE" id="PS01305">
    <property type="entry name" value="MOAA_NIFB_PQQE"/>
    <property type="match status" value="1"/>
</dbReference>
<dbReference type="PANTHER" id="PTHR11228">
    <property type="entry name" value="RADICAL SAM DOMAIN PROTEIN"/>
    <property type="match status" value="1"/>
</dbReference>
<dbReference type="SFLD" id="SFLDG01067">
    <property type="entry name" value="SPASM/twitch_domain_containing"/>
    <property type="match status" value="1"/>
</dbReference>
<dbReference type="RefSeq" id="WP_402076251.1">
    <property type="nucleotide sequence ID" value="NZ_JBIVGG010000022.1"/>
</dbReference>
<keyword evidence="3" id="KW-0949">S-adenosyl-L-methionine</keyword>
<dbReference type="InterPro" id="IPR007197">
    <property type="entry name" value="rSAM"/>
</dbReference>
<evidence type="ECO:0000259" key="8">
    <source>
        <dbReference type="PROSITE" id="PS51918"/>
    </source>
</evidence>
<name>A0ABW8FS17_9ACTN</name>
<keyword evidence="2" id="KW-0004">4Fe-4S</keyword>
<dbReference type="EMBL" id="JBIVGG010000022">
    <property type="protein sequence ID" value="MFJ4084898.1"/>
    <property type="molecule type" value="Genomic_DNA"/>
</dbReference>
<evidence type="ECO:0000313" key="10">
    <source>
        <dbReference type="Proteomes" id="UP001617511"/>
    </source>
</evidence>
<keyword evidence="10" id="KW-1185">Reference proteome</keyword>
<evidence type="ECO:0000256" key="1">
    <source>
        <dbReference type="ARBA" id="ARBA00001966"/>
    </source>
</evidence>
<dbReference type="Proteomes" id="UP001617511">
    <property type="component" value="Unassembled WGS sequence"/>
</dbReference>
<keyword evidence="6" id="KW-0408">Iron</keyword>
<keyword evidence="5" id="KW-0560">Oxidoreductase</keyword>
<dbReference type="CDD" id="cd21109">
    <property type="entry name" value="SPASM"/>
    <property type="match status" value="1"/>
</dbReference>
<organism evidence="9 10">
    <name type="scientific">Streptomyces iakyrus</name>
    <dbReference type="NCBI Taxonomy" id="68219"/>
    <lineage>
        <taxon>Bacteria</taxon>
        <taxon>Bacillati</taxon>
        <taxon>Actinomycetota</taxon>
        <taxon>Actinomycetes</taxon>
        <taxon>Kitasatosporales</taxon>
        <taxon>Streptomycetaceae</taxon>
        <taxon>Streptomyces</taxon>
    </lineage>
</organism>
<dbReference type="Pfam" id="PF04055">
    <property type="entry name" value="Radical_SAM"/>
    <property type="match status" value="1"/>
</dbReference>
<dbReference type="InterPro" id="IPR013785">
    <property type="entry name" value="Aldolase_TIM"/>
</dbReference>
<comment type="caution">
    <text evidence="9">The sequence shown here is derived from an EMBL/GenBank/DDBJ whole genome shotgun (WGS) entry which is preliminary data.</text>
</comment>
<evidence type="ECO:0000256" key="3">
    <source>
        <dbReference type="ARBA" id="ARBA00022691"/>
    </source>
</evidence>
<evidence type="ECO:0000256" key="7">
    <source>
        <dbReference type="ARBA" id="ARBA00023014"/>
    </source>
</evidence>
<dbReference type="PROSITE" id="PS51918">
    <property type="entry name" value="RADICAL_SAM"/>
    <property type="match status" value="1"/>
</dbReference>